<dbReference type="EMBL" id="CAFBMK010000006">
    <property type="protein sequence ID" value="CAB4893847.1"/>
    <property type="molecule type" value="Genomic_DNA"/>
</dbReference>
<accession>A0A6J7FEK8</accession>
<organism evidence="1">
    <name type="scientific">freshwater metagenome</name>
    <dbReference type="NCBI Taxonomy" id="449393"/>
    <lineage>
        <taxon>unclassified sequences</taxon>
        <taxon>metagenomes</taxon>
        <taxon>ecological metagenomes</taxon>
    </lineage>
</organism>
<sequence>MTTEVERAVAQRDDRAVAKLAEDLALLADAGAVIRGRGNFQHLLAAIRVVRKDSNRGRPPAEAALHNERADPVVLCELQGIYFGLIGLRWPGELIFGEVKVLEEVRHRRVAMRRVGSRRAADELGDPGRSAVEVGGDLQPLVALEACGEAPERRSGLHAGEDVIADRADRKDVEALRVGLDQRHRLGRNVRRGLVVDEVQDVLGPGDCARERAALEPDAGLPTADAQVLALGPRADDQDVAG</sequence>
<reference evidence="1" key="1">
    <citation type="submission" date="2020-05" db="EMBL/GenBank/DDBJ databases">
        <authorList>
            <person name="Chiriac C."/>
            <person name="Salcher M."/>
            <person name="Ghai R."/>
            <person name="Kavagutti S V."/>
        </authorList>
    </citation>
    <scope>NUCLEOTIDE SEQUENCE</scope>
</reference>
<protein>
    <submittedName>
        <fullName evidence="1">Unannotated protein</fullName>
    </submittedName>
</protein>
<gene>
    <name evidence="1" type="ORF">UFOPK3564_00175</name>
</gene>
<name>A0A6J7FEK8_9ZZZZ</name>
<evidence type="ECO:0000313" key="1">
    <source>
        <dbReference type="EMBL" id="CAB4893847.1"/>
    </source>
</evidence>
<dbReference type="AlphaFoldDB" id="A0A6J7FEK8"/>
<proteinExistence type="predicted"/>